<organism evidence="11 12">
    <name type="scientific">Pseudaquabacterium terrae</name>
    <dbReference type="NCBI Taxonomy" id="2732868"/>
    <lineage>
        <taxon>Bacteria</taxon>
        <taxon>Pseudomonadati</taxon>
        <taxon>Pseudomonadota</taxon>
        <taxon>Betaproteobacteria</taxon>
        <taxon>Burkholderiales</taxon>
        <taxon>Sphaerotilaceae</taxon>
        <taxon>Pseudaquabacterium</taxon>
    </lineage>
</organism>
<keyword evidence="10" id="KW-0175">Coiled coil</keyword>
<dbReference type="PANTHER" id="PTHR30203">
    <property type="entry name" value="OUTER MEMBRANE CATION EFFLUX PROTEIN"/>
    <property type="match status" value="1"/>
</dbReference>
<dbReference type="InterPro" id="IPR010131">
    <property type="entry name" value="MdtP/NodT-like"/>
</dbReference>
<evidence type="ECO:0000256" key="8">
    <source>
        <dbReference type="ARBA" id="ARBA00023288"/>
    </source>
</evidence>
<protein>
    <submittedName>
        <fullName evidence="11">Efflux transporter outer membrane subunit</fullName>
    </submittedName>
</protein>
<comment type="similarity">
    <text evidence="2 9">Belongs to the outer membrane factor (OMF) (TC 1.B.17) family.</text>
</comment>
<keyword evidence="3 9" id="KW-1134">Transmembrane beta strand</keyword>
<keyword evidence="8 9" id="KW-0449">Lipoprotein</keyword>
<reference evidence="11 12" key="1">
    <citation type="submission" date="2020-05" db="EMBL/GenBank/DDBJ databases">
        <title>Aquincola sp. isolate from soil.</title>
        <authorList>
            <person name="Han J."/>
            <person name="Kim D.-U."/>
        </authorList>
    </citation>
    <scope>NUCLEOTIDE SEQUENCE [LARGE SCALE GENOMIC DNA]</scope>
    <source>
        <strain evidence="11 12">S2</strain>
    </source>
</reference>
<accession>A0ABX2EIB9</accession>
<feature type="coiled-coil region" evidence="10">
    <location>
        <begin position="233"/>
        <end position="267"/>
    </location>
</feature>
<evidence type="ECO:0000256" key="1">
    <source>
        <dbReference type="ARBA" id="ARBA00004370"/>
    </source>
</evidence>
<dbReference type="SUPFAM" id="SSF56954">
    <property type="entry name" value="Outer membrane efflux proteins (OEP)"/>
    <property type="match status" value="1"/>
</dbReference>
<evidence type="ECO:0000256" key="2">
    <source>
        <dbReference type="ARBA" id="ARBA00007613"/>
    </source>
</evidence>
<evidence type="ECO:0000256" key="6">
    <source>
        <dbReference type="ARBA" id="ARBA00023136"/>
    </source>
</evidence>
<gene>
    <name evidence="11" type="ORF">HLB44_15380</name>
</gene>
<dbReference type="PANTHER" id="PTHR30203:SF20">
    <property type="entry name" value="MULTIDRUG RESISTANCE OUTER MEMBRANE PROTEIN MDTP-RELATED"/>
    <property type="match status" value="1"/>
</dbReference>
<dbReference type="Gene3D" id="1.20.1600.10">
    <property type="entry name" value="Outer membrane efflux proteins (OEP)"/>
    <property type="match status" value="1"/>
</dbReference>
<evidence type="ECO:0000256" key="4">
    <source>
        <dbReference type="ARBA" id="ARBA00022692"/>
    </source>
</evidence>
<dbReference type="EMBL" id="JABRWJ010000004">
    <property type="protein sequence ID" value="NRF68375.1"/>
    <property type="molecule type" value="Genomic_DNA"/>
</dbReference>
<dbReference type="Proteomes" id="UP000737171">
    <property type="component" value="Unassembled WGS sequence"/>
</dbReference>
<dbReference type="RefSeq" id="WP_173123961.1">
    <property type="nucleotide sequence ID" value="NZ_JABRWJ010000004.1"/>
</dbReference>
<evidence type="ECO:0000313" key="11">
    <source>
        <dbReference type="EMBL" id="NRF68375.1"/>
    </source>
</evidence>
<keyword evidence="6 9" id="KW-0472">Membrane</keyword>
<dbReference type="Pfam" id="PF02321">
    <property type="entry name" value="OEP"/>
    <property type="match status" value="2"/>
</dbReference>
<dbReference type="Gene3D" id="2.20.200.10">
    <property type="entry name" value="Outer membrane efflux proteins (OEP)"/>
    <property type="match status" value="1"/>
</dbReference>
<keyword evidence="4 9" id="KW-0812">Transmembrane</keyword>
<dbReference type="NCBIfam" id="TIGR01845">
    <property type="entry name" value="outer_NodT"/>
    <property type="match status" value="1"/>
</dbReference>
<proteinExistence type="inferred from homology"/>
<evidence type="ECO:0000256" key="9">
    <source>
        <dbReference type="RuleBase" id="RU362097"/>
    </source>
</evidence>
<comment type="subcellular location">
    <subcellularLocation>
        <location evidence="9">Cell membrane</location>
        <topology evidence="9">Lipid-anchor</topology>
    </subcellularLocation>
    <subcellularLocation>
        <location evidence="1">Membrane</location>
    </subcellularLocation>
</comment>
<name>A0ABX2EIB9_9BURK</name>
<dbReference type="InterPro" id="IPR003423">
    <property type="entry name" value="OMP_efflux"/>
</dbReference>
<evidence type="ECO:0000256" key="10">
    <source>
        <dbReference type="SAM" id="Coils"/>
    </source>
</evidence>
<keyword evidence="12" id="KW-1185">Reference proteome</keyword>
<comment type="caution">
    <text evidence="11">The sequence shown here is derived from an EMBL/GenBank/DDBJ whole genome shotgun (WGS) entry which is preliminary data.</text>
</comment>
<sequence length="501" mass="52619">MMAPPLTRPALQTGGVALFALISALVVVLLGGCASLGPAVEPIARHGPAQAGLDQGAAVPTVNAAWWREFNDPTLNDLIDRALAGQPGLQAAAARVAHAGAALAASRAALAPQLGLAADITRQHFTERGLVPPPIAGSERTSATLQVTGQWELDFFGRHQVALQAALGQQRAAQAELGAARVLLVSRIALGHVGLARLVSQQQIARSALQQREAMLGLTRQRVAGGMDTQVELRQAESAVPEVRQQIEALAEQIALARHQLAVLSGQPPQALAALTPTLQPLPVDALPERLPADLLGRRADVVAARWRIEAATQDVQGARAAFYPDIDLLGFAGLSALGLDRLLSPGSLNLGVGPALRLPIFDGGRLRAQLKGREAELDAAIAAYNGAVLDAAREAADAIVSLRSIERQQAEQAQAQAAAESAYDFAQQRYRAGLGTYLTVLSAETSVLAQRRLGADLKARALESRIGLMRALGGGWQADGDLTRVSGGWHDDELLKTAQR</sequence>
<keyword evidence="5" id="KW-0732">Signal</keyword>
<evidence type="ECO:0000256" key="7">
    <source>
        <dbReference type="ARBA" id="ARBA00023139"/>
    </source>
</evidence>
<evidence type="ECO:0000256" key="5">
    <source>
        <dbReference type="ARBA" id="ARBA00022729"/>
    </source>
</evidence>
<keyword evidence="7 9" id="KW-0564">Palmitate</keyword>
<evidence type="ECO:0000256" key="3">
    <source>
        <dbReference type="ARBA" id="ARBA00022452"/>
    </source>
</evidence>
<evidence type="ECO:0000313" key="12">
    <source>
        <dbReference type="Proteomes" id="UP000737171"/>
    </source>
</evidence>